<dbReference type="Pfam" id="PF02811">
    <property type="entry name" value="PHP"/>
    <property type="match status" value="1"/>
</dbReference>
<dbReference type="InterPro" id="IPR016195">
    <property type="entry name" value="Pol/histidinol_Pase-like"/>
</dbReference>
<dbReference type="SMART" id="SM00481">
    <property type="entry name" value="POLIIIAc"/>
    <property type="match status" value="1"/>
</dbReference>
<organism evidence="2 3">
    <name type="scientific">Undibacterium griseum</name>
    <dbReference type="NCBI Taxonomy" id="2762295"/>
    <lineage>
        <taxon>Bacteria</taxon>
        <taxon>Pseudomonadati</taxon>
        <taxon>Pseudomonadota</taxon>
        <taxon>Betaproteobacteria</taxon>
        <taxon>Burkholderiales</taxon>
        <taxon>Oxalobacteraceae</taxon>
        <taxon>Undibacterium</taxon>
    </lineage>
</organism>
<dbReference type="Gene3D" id="3.20.20.140">
    <property type="entry name" value="Metal-dependent hydrolases"/>
    <property type="match status" value="1"/>
</dbReference>
<evidence type="ECO:0000313" key="2">
    <source>
        <dbReference type="EMBL" id="MBC3886141.1"/>
    </source>
</evidence>
<dbReference type="EMBL" id="JACOGC010000005">
    <property type="protein sequence ID" value="MBC3886141.1"/>
    <property type="molecule type" value="Genomic_DNA"/>
</dbReference>
<dbReference type="InterPro" id="IPR004013">
    <property type="entry name" value="PHP_dom"/>
</dbReference>
<dbReference type="InterPro" id="IPR049742">
    <property type="entry name" value="35NBP"/>
</dbReference>
<dbReference type="NCBIfam" id="NF041577">
    <property type="entry name" value="nside_bi_sphtase"/>
    <property type="match status" value="1"/>
</dbReference>
<protein>
    <submittedName>
        <fullName evidence="2">PHP domain-containing protein</fullName>
    </submittedName>
</protein>
<name>A0ABR6YQF3_9BURK</name>
<proteinExistence type="predicted"/>
<dbReference type="InterPro" id="IPR052018">
    <property type="entry name" value="PHP_domain"/>
</dbReference>
<dbReference type="SUPFAM" id="SSF89550">
    <property type="entry name" value="PHP domain-like"/>
    <property type="match status" value="1"/>
</dbReference>
<sequence>MSVLLLNADLHCHSTVSDGVLSPATLAQRAADNGVELWALTDHDEVSGIAGARAAAQSLGMPFVAGVEISVTWAGKTVHIVGLGIDEQNSALVQGLAKTRSGRERRAHDMADDLARTAGIHGTFEGALRYVGNPDLISRSHFARYLVEIGACSSVAEVFRHYLADGKPGFVPHRWATLTEAVDWIRGAGGQAVIAHPGRYEFSPLAFDSLFHEFRTLGGVAIETVTGSHTPDQYDEYTRIANRYGFLVSRGSDFHSPEDAEVDIGRLPALPAASRAVWENWSLA</sequence>
<reference evidence="2 3" key="1">
    <citation type="submission" date="2020-08" db="EMBL/GenBank/DDBJ databases">
        <title>Novel species isolated from subtropical streams in China.</title>
        <authorList>
            <person name="Lu H."/>
        </authorList>
    </citation>
    <scope>NUCLEOTIDE SEQUENCE [LARGE SCALE GENOMIC DNA]</scope>
    <source>
        <strain evidence="2 3">FT31W</strain>
    </source>
</reference>
<feature type="domain" description="Polymerase/histidinol phosphatase N-terminal" evidence="1">
    <location>
        <begin position="8"/>
        <end position="73"/>
    </location>
</feature>
<comment type="caution">
    <text evidence="2">The sequence shown here is derived from an EMBL/GenBank/DDBJ whole genome shotgun (WGS) entry which is preliminary data.</text>
</comment>
<dbReference type="RefSeq" id="WP_186863689.1">
    <property type="nucleotide sequence ID" value="NZ_JACOGC010000005.1"/>
</dbReference>
<dbReference type="PANTHER" id="PTHR42924">
    <property type="entry name" value="EXONUCLEASE"/>
    <property type="match status" value="1"/>
</dbReference>
<accession>A0ABR6YQF3</accession>
<dbReference type="PANTHER" id="PTHR42924:SF3">
    <property type="entry name" value="POLYMERASE_HISTIDINOL PHOSPHATASE N-TERMINAL DOMAIN-CONTAINING PROTEIN"/>
    <property type="match status" value="1"/>
</dbReference>
<dbReference type="CDD" id="cd07438">
    <property type="entry name" value="PHP_HisPPase_AMP"/>
    <property type="match status" value="1"/>
</dbReference>
<dbReference type="Gene3D" id="1.10.150.650">
    <property type="match status" value="1"/>
</dbReference>
<evidence type="ECO:0000259" key="1">
    <source>
        <dbReference type="SMART" id="SM00481"/>
    </source>
</evidence>
<evidence type="ECO:0000313" key="3">
    <source>
        <dbReference type="Proteomes" id="UP000613113"/>
    </source>
</evidence>
<keyword evidence="3" id="KW-1185">Reference proteome</keyword>
<dbReference type="InterPro" id="IPR003141">
    <property type="entry name" value="Pol/His_phosphatase_N"/>
</dbReference>
<dbReference type="Proteomes" id="UP000613113">
    <property type="component" value="Unassembled WGS sequence"/>
</dbReference>
<gene>
    <name evidence="2" type="ORF">H8K27_13455</name>
</gene>